<feature type="transmembrane region" description="Helical" evidence="9">
    <location>
        <begin position="337"/>
        <end position="357"/>
    </location>
</feature>
<keyword evidence="5 9" id="KW-1133">Transmembrane helix</keyword>
<evidence type="ECO:0000313" key="10">
    <source>
        <dbReference type="EMBL" id="AST36418.1"/>
    </source>
</evidence>
<evidence type="ECO:0000256" key="8">
    <source>
        <dbReference type="ARBA" id="ARBA00023224"/>
    </source>
</evidence>
<evidence type="ECO:0000256" key="5">
    <source>
        <dbReference type="ARBA" id="ARBA00022989"/>
    </source>
</evidence>
<dbReference type="GO" id="GO:0005549">
    <property type="term" value="F:odorant binding"/>
    <property type="evidence" value="ECO:0007669"/>
    <property type="project" value="InterPro"/>
</dbReference>
<dbReference type="PANTHER" id="PTHR21137:SF44">
    <property type="entry name" value="ODORANT RECEPTOR 13A-RELATED"/>
    <property type="match status" value="1"/>
</dbReference>
<protein>
    <recommendedName>
        <fullName evidence="9">Odorant receptor</fullName>
    </recommendedName>
</protein>
<evidence type="ECO:0000256" key="4">
    <source>
        <dbReference type="ARBA" id="ARBA00022725"/>
    </source>
</evidence>
<organism evidence="10">
    <name type="scientific">Cydia nigricana</name>
    <dbReference type="NCBI Taxonomy" id="753170"/>
    <lineage>
        <taxon>Eukaryota</taxon>
        <taxon>Metazoa</taxon>
        <taxon>Ecdysozoa</taxon>
        <taxon>Arthropoda</taxon>
        <taxon>Hexapoda</taxon>
        <taxon>Insecta</taxon>
        <taxon>Pterygota</taxon>
        <taxon>Neoptera</taxon>
        <taxon>Endopterygota</taxon>
        <taxon>Lepidoptera</taxon>
        <taxon>Glossata</taxon>
        <taxon>Ditrysia</taxon>
        <taxon>Tortricoidea</taxon>
        <taxon>Tortricidae</taxon>
        <taxon>Olethreutinae</taxon>
        <taxon>Grapholitini</taxon>
        <taxon>Cydia</taxon>
    </lineage>
</organism>
<keyword evidence="2 9" id="KW-0716">Sensory transduction</keyword>
<proteinExistence type="evidence at transcript level"/>
<dbReference type="GO" id="GO:0005886">
    <property type="term" value="C:plasma membrane"/>
    <property type="evidence" value="ECO:0007669"/>
    <property type="project" value="UniProtKB-SubCell"/>
</dbReference>
<evidence type="ECO:0000256" key="6">
    <source>
        <dbReference type="ARBA" id="ARBA00023136"/>
    </source>
</evidence>
<keyword evidence="6 9" id="KW-0472">Membrane</keyword>
<comment type="subcellular location">
    <subcellularLocation>
        <location evidence="9">Cell membrane</location>
        <topology evidence="9">Multi-pass membrane protein</topology>
    </subcellularLocation>
    <subcellularLocation>
        <location evidence="1">Membrane</location>
        <topology evidence="1">Multi-pass membrane protein</topology>
    </subcellularLocation>
</comment>
<gene>
    <name evidence="10" type="primary">OR</name>
</gene>
<dbReference type="Pfam" id="PF02949">
    <property type="entry name" value="7tm_6"/>
    <property type="match status" value="1"/>
</dbReference>
<evidence type="ECO:0000256" key="7">
    <source>
        <dbReference type="ARBA" id="ARBA00023170"/>
    </source>
</evidence>
<keyword evidence="8 9" id="KW-0807">Transducer</keyword>
<feature type="transmembrane region" description="Helical" evidence="9">
    <location>
        <begin position="310"/>
        <end position="331"/>
    </location>
</feature>
<dbReference type="PANTHER" id="PTHR21137">
    <property type="entry name" value="ODORANT RECEPTOR"/>
    <property type="match status" value="1"/>
</dbReference>
<dbReference type="AlphaFoldDB" id="A0A223HDH0"/>
<feature type="transmembrane region" description="Helical" evidence="9">
    <location>
        <begin position="41"/>
        <end position="60"/>
    </location>
</feature>
<dbReference type="EMBL" id="KY283759">
    <property type="protein sequence ID" value="AST36418.1"/>
    <property type="molecule type" value="mRNA"/>
</dbReference>
<evidence type="ECO:0000256" key="3">
    <source>
        <dbReference type="ARBA" id="ARBA00022692"/>
    </source>
</evidence>
<accession>A0A223HDH0</accession>
<evidence type="ECO:0000256" key="9">
    <source>
        <dbReference type="RuleBase" id="RU351113"/>
    </source>
</evidence>
<comment type="similarity">
    <text evidence="9">Belongs to the insect chemoreceptor superfamily. Heteromeric odorant receptor channel (TC 1.A.69) family.</text>
</comment>
<comment type="caution">
    <text evidence="9">Lacks conserved residue(s) required for the propagation of feature annotation.</text>
</comment>
<keyword evidence="7 9" id="KW-0675">Receptor</keyword>
<name>A0A223HDH0_9NEOP</name>
<sequence length="434" mass="50154">MEHLKDFASEFSKPFAICFDLLGKSNISIYNESKFRGKLRILALVVFYVTFYFSLVVSFKKVFTGELGFYELANLLPIFIVATQGAMKGIVIVSNLSKAKTVIDDLGTMWRSNGLTKTQLMKKGVMLKRLNFCNAVFYWMNITGTWQYILVPLFETVFRNFVLGQDKLLFPFICSLPYEATKNWMVYLVTYFWESYSMLHLIYMYLGVEFLMITLCSHLATEFELLREEMLHAKPILEDTAYTTYKDNIGTVISYSDEEQNDSIDYFEEDSTINIIRADEDGPRIQEVIRRHQKLIMLSQLLDDIFNRMIFFNLLFATITICFFGFVAKIARDPPEMANNFVGVVASMIPIFNLCYYAELLSGASAGVADSAYHNLWYNGDRQYQKIIIFIIVRSQQPCCLTSMRYAQVTLNTFTTVLSTTWSYFSLAISVYET</sequence>
<dbReference type="GO" id="GO:0004984">
    <property type="term" value="F:olfactory receptor activity"/>
    <property type="evidence" value="ECO:0007669"/>
    <property type="project" value="InterPro"/>
</dbReference>
<feature type="transmembrane region" description="Helical" evidence="9">
    <location>
        <begin position="130"/>
        <end position="149"/>
    </location>
</feature>
<evidence type="ECO:0000256" key="2">
    <source>
        <dbReference type="ARBA" id="ARBA00022606"/>
    </source>
</evidence>
<keyword evidence="4 9" id="KW-0552">Olfaction</keyword>
<evidence type="ECO:0000256" key="1">
    <source>
        <dbReference type="ARBA" id="ARBA00004141"/>
    </source>
</evidence>
<dbReference type="InterPro" id="IPR004117">
    <property type="entry name" value="7tm6_olfct_rcpt"/>
</dbReference>
<feature type="transmembrane region" description="Helical" evidence="9">
    <location>
        <begin position="202"/>
        <end position="221"/>
    </location>
</feature>
<reference evidence="10" key="1">
    <citation type="journal article" date="2017" name="Sci. Rep.">
        <title>Antennal transcriptomes of three tortricid moths reveal putative conserved chemosensory receptors for social and habitat olfactory cues.</title>
        <authorList>
            <person name="Gonzalez F."/>
            <person name="Witzgall P."/>
            <person name="Walker W.B."/>
        </authorList>
    </citation>
    <scope>NUCLEOTIDE SEQUENCE</scope>
</reference>
<feature type="transmembrane region" description="Helical" evidence="9">
    <location>
        <begin position="72"/>
        <end position="93"/>
    </location>
</feature>
<dbReference type="GO" id="GO:0007165">
    <property type="term" value="P:signal transduction"/>
    <property type="evidence" value="ECO:0007669"/>
    <property type="project" value="UniProtKB-KW"/>
</dbReference>
<keyword evidence="3 9" id="KW-0812">Transmembrane</keyword>